<sequence>MRLTRRLAVIAGTAVLTAAGVVLIQPSAYAGPVGSGWQEHQPKWNLQIQSRGEITSYPSSTTSASGPGGSYLRSGGVQTFKLFNNGSNRVEARIQDNYRTGQRQFEGELKVTAGTDDESAMQIFGNDGSGATTLMIRSFSKNGGTLRGGGKDLISGINGKWVRINVTHNATASGGTYSIYINGKLVHTNSGPKGDHYFKYGVYGTLQNSGAEHQWRNVHFYRK</sequence>
<dbReference type="PANTHER" id="PTHR33681">
    <property type="entry name" value="BINDING PROTEIN, PUTATIVE, EXPRESSED-RELATED"/>
    <property type="match status" value="1"/>
</dbReference>
<dbReference type="EMBL" id="VOBR01000023">
    <property type="protein sequence ID" value="TWP47988.1"/>
    <property type="molecule type" value="Genomic_DNA"/>
</dbReference>
<dbReference type="Gene3D" id="2.60.120.200">
    <property type="match status" value="1"/>
</dbReference>
<dbReference type="GO" id="GO:0016829">
    <property type="term" value="F:lyase activity"/>
    <property type="evidence" value="ECO:0007669"/>
    <property type="project" value="UniProtKB-KW"/>
</dbReference>
<proteinExistence type="predicted"/>
<dbReference type="PANTHER" id="PTHR33681:SF4">
    <property type="entry name" value="OS12G0171100 PROTEIN"/>
    <property type="match status" value="1"/>
</dbReference>
<keyword evidence="2" id="KW-1185">Reference proteome</keyword>
<comment type="caution">
    <text evidence="1">The sequence shown here is derived from an EMBL/GenBank/DDBJ whole genome shotgun (WGS) entry which is preliminary data.</text>
</comment>
<gene>
    <name evidence="1" type="ORF">FKR81_30450</name>
</gene>
<dbReference type="Proteomes" id="UP000316639">
    <property type="component" value="Unassembled WGS sequence"/>
</dbReference>
<dbReference type="AlphaFoldDB" id="A0A563ELF8"/>
<dbReference type="SUPFAM" id="SSF49899">
    <property type="entry name" value="Concanavalin A-like lectins/glucanases"/>
    <property type="match status" value="1"/>
</dbReference>
<accession>A0A563ELF8</accession>
<protein>
    <submittedName>
        <fullName evidence="1">Polysaccharide lyase family 7 protein</fullName>
    </submittedName>
</protein>
<name>A0A563ELF8_9PSEU</name>
<keyword evidence="1" id="KW-0456">Lyase</keyword>
<dbReference type="RefSeq" id="WP_146357090.1">
    <property type="nucleotide sequence ID" value="NZ_VOBR01000023.1"/>
</dbReference>
<dbReference type="OrthoDB" id="769491at2"/>
<evidence type="ECO:0000313" key="2">
    <source>
        <dbReference type="Proteomes" id="UP000316639"/>
    </source>
</evidence>
<dbReference type="InterPro" id="IPR013320">
    <property type="entry name" value="ConA-like_dom_sf"/>
</dbReference>
<organism evidence="1 2">
    <name type="scientific">Lentzea tibetensis</name>
    <dbReference type="NCBI Taxonomy" id="2591470"/>
    <lineage>
        <taxon>Bacteria</taxon>
        <taxon>Bacillati</taxon>
        <taxon>Actinomycetota</taxon>
        <taxon>Actinomycetes</taxon>
        <taxon>Pseudonocardiales</taxon>
        <taxon>Pseudonocardiaceae</taxon>
        <taxon>Lentzea</taxon>
    </lineage>
</organism>
<reference evidence="1 2" key="1">
    <citation type="submission" date="2019-07" db="EMBL/GenBank/DDBJ databases">
        <title>Lentzea xizangensis sp. nov., isolated from Qinghai-Tibetan Plateau Soils.</title>
        <authorList>
            <person name="Huang J."/>
        </authorList>
    </citation>
    <scope>NUCLEOTIDE SEQUENCE [LARGE SCALE GENOMIC DNA]</scope>
    <source>
        <strain evidence="1 2">FXJ1.1311</strain>
    </source>
</reference>
<evidence type="ECO:0000313" key="1">
    <source>
        <dbReference type="EMBL" id="TWP47988.1"/>
    </source>
</evidence>